<dbReference type="AlphaFoldDB" id="A0A6G3QXU8"/>
<proteinExistence type="predicted"/>
<feature type="region of interest" description="Disordered" evidence="1">
    <location>
        <begin position="20"/>
        <end position="39"/>
    </location>
</feature>
<evidence type="ECO:0000256" key="1">
    <source>
        <dbReference type="SAM" id="MobiDB-lite"/>
    </source>
</evidence>
<accession>A0A6G3QXU8</accession>
<organism evidence="2">
    <name type="scientific">Streptomyces sp. SID14436</name>
    <dbReference type="NCBI Taxonomy" id="2706070"/>
    <lineage>
        <taxon>Bacteria</taxon>
        <taxon>Bacillati</taxon>
        <taxon>Actinomycetota</taxon>
        <taxon>Actinomycetes</taxon>
        <taxon>Kitasatosporales</taxon>
        <taxon>Streptomycetaceae</taxon>
        <taxon>Streptomyces</taxon>
    </lineage>
</organism>
<sequence>MAHDEPAVRIGDVTGSTFAVGSHAHAESHHGVPGGSDPAARELLRAVRDLRADLARVRQSEQTAQLDEALADTEDEIDRTGAVGESRRRRVRELLTDAQALTAVLASAATVAGLLGM</sequence>
<name>A0A6G3QXU8_9ACTN</name>
<comment type="caution">
    <text evidence="2">The sequence shown here is derived from an EMBL/GenBank/DDBJ whole genome shotgun (WGS) entry which is preliminary data.</text>
</comment>
<evidence type="ECO:0000313" key="2">
    <source>
        <dbReference type="EMBL" id="NEA88165.1"/>
    </source>
</evidence>
<reference evidence="2" key="1">
    <citation type="submission" date="2020-01" db="EMBL/GenBank/DDBJ databases">
        <title>Insect and environment-associated Actinomycetes.</title>
        <authorList>
            <person name="Currrie C."/>
            <person name="Chevrette M."/>
            <person name="Carlson C."/>
            <person name="Stubbendieck R."/>
            <person name="Wendt-Pienkowski E."/>
        </authorList>
    </citation>
    <scope>NUCLEOTIDE SEQUENCE</scope>
    <source>
        <strain evidence="2">SID14436</strain>
    </source>
</reference>
<dbReference type="EMBL" id="JAAGMD010000560">
    <property type="protein sequence ID" value="NEA88165.1"/>
    <property type="molecule type" value="Genomic_DNA"/>
</dbReference>
<gene>
    <name evidence="2" type="ORF">G3I53_19555</name>
</gene>
<protein>
    <submittedName>
        <fullName evidence="2">Uncharacterized protein</fullName>
    </submittedName>
</protein>
<dbReference type="RefSeq" id="WP_164335731.1">
    <property type="nucleotide sequence ID" value="NZ_JAAGMD010000560.1"/>
</dbReference>